<dbReference type="InterPro" id="IPR050956">
    <property type="entry name" value="2C_system_His_kinase"/>
</dbReference>
<dbReference type="PANTHER" id="PTHR43719:SF30">
    <property type="entry name" value="TWO-COMPONENT SYSTEM RESPONSE REGULATOR"/>
    <property type="match status" value="1"/>
</dbReference>
<dbReference type="PROSITE" id="PS50109">
    <property type="entry name" value="HIS_KIN"/>
    <property type="match status" value="1"/>
</dbReference>
<dbReference type="Pfam" id="PF00072">
    <property type="entry name" value="Response_reg"/>
    <property type="match status" value="1"/>
</dbReference>
<reference evidence="5 6" key="1">
    <citation type="submission" date="2023-11" db="EMBL/GenBank/DDBJ databases">
        <title>An acidophilic fungus is an integral part of prey digestion in a carnivorous sundew plant.</title>
        <authorList>
            <person name="Tsai I.J."/>
        </authorList>
    </citation>
    <scope>NUCLEOTIDE SEQUENCE [LARGE SCALE GENOMIC DNA]</scope>
    <source>
        <strain evidence="5">169a</strain>
    </source>
</reference>
<dbReference type="InterPro" id="IPR011006">
    <property type="entry name" value="CheY-like_superfamily"/>
</dbReference>
<evidence type="ECO:0000259" key="3">
    <source>
        <dbReference type="PROSITE" id="PS50109"/>
    </source>
</evidence>
<evidence type="ECO:0000313" key="6">
    <source>
        <dbReference type="Proteomes" id="UP001303373"/>
    </source>
</evidence>
<dbReference type="InterPro" id="IPR001789">
    <property type="entry name" value="Sig_transdc_resp-reg_receiver"/>
</dbReference>
<dbReference type="InterPro" id="IPR005467">
    <property type="entry name" value="His_kinase_dom"/>
</dbReference>
<dbReference type="Gene3D" id="3.40.50.2300">
    <property type="match status" value="1"/>
</dbReference>
<dbReference type="SUPFAM" id="SSF52172">
    <property type="entry name" value="CheY-like"/>
    <property type="match status" value="1"/>
</dbReference>
<dbReference type="PANTHER" id="PTHR43719">
    <property type="entry name" value="TWO-COMPONENT HISTIDINE KINASE"/>
    <property type="match status" value="1"/>
</dbReference>
<dbReference type="CDD" id="cd00082">
    <property type="entry name" value="HisKA"/>
    <property type="match status" value="1"/>
</dbReference>
<protein>
    <recommendedName>
        <fullName evidence="7">Histidine kinase</fullName>
    </recommendedName>
</protein>
<dbReference type="InterPro" id="IPR003594">
    <property type="entry name" value="HATPase_dom"/>
</dbReference>
<dbReference type="InterPro" id="IPR035965">
    <property type="entry name" value="PAS-like_dom_sf"/>
</dbReference>
<evidence type="ECO:0000259" key="4">
    <source>
        <dbReference type="PROSITE" id="PS50110"/>
    </source>
</evidence>
<dbReference type="EMBL" id="CP138593">
    <property type="protein sequence ID" value="WPH05063.1"/>
    <property type="molecule type" value="Genomic_DNA"/>
</dbReference>
<dbReference type="AlphaFoldDB" id="A0AAQ3MCV7"/>
<dbReference type="Proteomes" id="UP001303373">
    <property type="component" value="Chromosome 14"/>
</dbReference>
<dbReference type="InterPro" id="IPR036097">
    <property type="entry name" value="HisK_dim/P_sf"/>
</dbReference>
<dbReference type="Gene3D" id="1.10.287.130">
    <property type="match status" value="1"/>
</dbReference>
<feature type="domain" description="Histidine kinase" evidence="3">
    <location>
        <begin position="618"/>
        <end position="887"/>
    </location>
</feature>
<dbReference type="CDD" id="cd17546">
    <property type="entry name" value="REC_hyHK_CKI1_RcsC-like"/>
    <property type="match status" value="1"/>
</dbReference>
<dbReference type="Pfam" id="PF00512">
    <property type="entry name" value="HisKA"/>
    <property type="match status" value="1"/>
</dbReference>
<gene>
    <name evidence="5" type="ORF">R9X50_00796200</name>
</gene>
<evidence type="ECO:0008006" key="7">
    <source>
        <dbReference type="Google" id="ProtNLM"/>
    </source>
</evidence>
<dbReference type="SMART" id="SM00388">
    <property type="entry name" value="HisKA"/>
    <property type="match status" value="1"/>
</dbReference>
<dbReference type="GO" id="GO:0000155">
    <property type="term" value="F:phosphorelay sensor kinase activity"/>
    <property type="evidence" value="ECO:0007669"/>
    <property type="project" value="InterPro"/>
</dbReference>
<dbReference type="SUPFAM" id="SSF55874">
    <property type="entry name" value="ATPase domain of HSP90 chaperone/DNA topoisomerase II/histidine kinase"/>
    <property type="match status" value="1"/>
</dbReference>
<proteinExistence type="predicted"/>
<dbReference type="InterPro" id="IPR036890">
    <property type="entry name" value="HATPase_C_sf"/>
</dbReference>
<evidence type="ECO:0000256" key="1">
    <source>
        <dbReference type="ARBA" id="ARBA00022553"/>
    </source>
</evidence>
<dbReference type="SMART" id="SM00448">
    <property type="entry name" value="REC"/>
    <property type="match status" value="1"/>
</dbReference>
<dbReference type="PROSITE" id="PS50110">
    <property type="entry name" value="RESPONSE_REGULATORY"/>
    <property type="match status" value="1"/>
</dbReference>
<dbReference type="SUPFAM" id="SSF55785">
    <property type="entry name" value="PYP-like sensor domain (PAS domain)"/>
    <property type="match status" value="1"/>
</dbReference>
<sequence length="1081" mass="120815">MSPDDPPSALDQVYEHLKEHDHEWLETTLRNKYRERAAAQKYLNHKPQTNATYRYSPAVLGPHDITAPELSYGCVVSDHILGFRQFDWASTEIGPMTAWPLELRRVVNLCMAYPHPTCLWWGPNHICIHNESYKEILADRHSQAMGKRVFEVWPELHDEAFCRAFAVGDATGKSSSGLDDCCFVSRKGDLHEIWVTWAMSPIAGDKSNIGFWNTVVESTQQVLYKRRTSLLLTLERQATEITTLSEFWGVTLTGLEAAERDVPFAALYSAQPTTMPDDDPIYPVSVSTPSSLSSFDRAWDFPNTTWNLEGTIHSDVTSVNLPETIEGHQASNVFGPLFEIAMVTGKPQLLRVADGTFPSSLQKGVANSRGYGDTCTTAVLMPIRHANRGNRAGILILGLNTRRPYDDPHQDFVRSLSNQLVRSFSTVTLAEDEARLARRAAELAAQDHIRLSENLALIKEEAKANEKRFRQMADHSPIAMFEVNDAKELIYVNDIWYEVTGNSPHLPLSEVGINTVHDDDQAMFGAQWAKLQQGESVRFEVRFNRPFVADDVVHGEKLEGETWILIAAYADCRSDGSVRGILGCLVDISRQKWMEGYQQRRTHEALELKRQQEAFMDLQAHETRNPLAAIMLCTENLLNTFEQLLIPADDPITVTKQSVESGLEDAETIMTCAQHQKRIIDDVLTISKLDAGLVTIAPCKVQPYEVVAMVLKIFNGELSQADISLQLVVDPSYRKLDIDWALLDPSRVQQILINLITNAIKFTKNSDIRQIVVTLAASVEPPKKSLHGVEYSTNDTIENSTTCDDDQKLVYLSVSVKDTGRGIKEEELIGLFRRFQQASPKTHVNYGGSGLGLFISKHLAELQGGKIGAASEYGAGSNFSFFVKAYKCLPDVAISGTISSDEPDLMSNLEDQMRPIGSRSTSFDQATPVRERHNSATASLHILLAEDNLVNQRVMAKQLERTGHEVTVANHGKEALDCIYKSQFCRADCPRLDLVLMDVEMPQMDGLECARRIREMQASGEITGHVPLIAVTANARKEQQNDALEAGMDAVVTKPFRLEDLLPTMQRVRRLNKPQANGRVD</sequence>
<accession>A0AAQ3MCV7</accession>
<evidence type="ECO:0000256" key="2">
    <source>
        <dbReference type="PROSITE-ProRule" id="PRU00169"/>
    </source>
</evidence>
<dbReference type="SMART" id="SM00387">
    <property type="entry name" value="HATPase_c"/>
    <property type="match status" value="1"/>
</dbReference>
<keyword evidence="1 2" id="KW-0597">Phosphoprotein</keyword>
<dbReference type="SUPFAM" id="SSF47384">
    <property type="entry name" value="Homodimeric domain of signal transducing histidine kinase"/>
    <property type="match status" value="1"/>
</dbReference>
<feature type="modified residue" description="4-aspartylphosphate" evidence="2">
    <location>
        <position position="998"/>
    </location>
</feature>
<evidence type="ECO:0000313" key="5">
    <source>
        <dbReference type="EMBL" id="WPH05063.1"/>
    </source>
</evidence>
<dbReference type="PRINTS" id="PR00344">
    <property type="entry name" value="BCTRLSENSOR"/>
</dbReference>
<dbReference type="Gene3D" id="3.30.565.10">
    <property type="entry name" value="Histidine kinase-like ATPase, C-terminal domain"/>
    <property type="match status" value="1"/>
</dbReference>
<dbReference type="Gene3D" id="3.30.450.20">
    <property type="entry name" value="PAS domain"/>
    <property type="match status" value="2"/>
</dbReference>
<keyword evidence="6" id="KW-1185">Reference proteome</keyword>
<dbReference type="InterPro" id="IPR004358">
    <property type="entry name" value="Sig_transdc_His_kin-like_C"/>
</dbReference>
<dbReference type="InterPro" id="IPR003661">
    <property type="entry name" value="HisK_dim/P_dom"/>
</dbReference>
<organism evidence="5 6">
    <name type="scientific">Acrodontium crateriforme</name>
    <dbReference type="NCBI Taxonomy" id="150365"/>
    <lineage>
        <taxon>Eukaryota</taxon>
        <taxon>Fungi</taxon>
        <taxon>Dikarya</taxon>
        <taxon>Ascomycota</taxon>
        <taxon>Pezizomycotina</taxon>
        <taxon>Dothideomycetes</taxon>
        <taxon>Dothideomycetidae</taxon>
        <taxon>Mycosphaerellales</taxon>
        <taxon>Teratosphaeriaceae</taxon>
        <taxon>Acrodontium</taxon>
    </lineage>
</organism>
<feature type="domain" description="Response regulatory" evidence="4">
    <location>
        <begin position="941"/>
        <end position="1069"/>
    </location>
</feature>
<dbReference type="Pfam" id="PF02518">
    <property type="entry name" value="HATPase_c"/>
    <property type="match status" value="1"/>
</dbReference>
<name>A0AAQ3MCV7_9PEZI</name>